<dbReference type="PANTHER" id="PTHR45722">
    <property type="entry name" value="60S RIBOSOMAL PROTEIN L35"/>
    <property type="match status" value="1"/>
</dbReference>
<evidence type="ECO:0000256" key="3">
    <source>
        <dbReference type="ARBA" id="ARBA00022980"/>
    </source>
</evidence>
<dbReference type="FunFam" id="1.10.287.310:FF:000002">
    <property type="entry name" value="60S ribosomal protein L35"/>
    <property type="match status" value="1"/>
</dbReference>
<dbReference type="Gene3D" id="6.10.250.3450">
    <property type="match status" value="1"/>
</dbReference>
<dbReference type="Proteomes" id="UP000007646">
    <property type="component" value="Unassembled WGS sequence"/>
</dbReference>
<dbReference type="Gene3D" id="1.10.287.310">
    <property type="match status" value="1"/>
</dbReference>
<evidence type="ECO:0000256" key="5">
    <source>
        <dbReference type="ARBA" id="ARBA00035204"/>
    </source>
</evidence>
<comment type="similarity">
    <text evidence="1">Belongs to the universal ribosomal protein uL29 family.</text>
</comment>
<evidence type="ECO:0000256" key="6">
    <source>
        <dbReference type="ARBA" id="ARBA00035334"/>
    </source>
</evidence>
<dbReference type="InParanoid" id="G3TXG7"/>
<dbReference type="GO" id="GO:0003735">
    <property type="term" value="F:structural constituent of ribosome"/>
    <property type="evidence" value="ECO:0007669"/>
    <property type="project" value="InterPro"/>
</dbReference>
<dbReference type="eggNOG" id="KOG3436">
    <property type="taxonomic scope" value="Eukaryota"/>
</dbReference>
<sequence>MPKIKAPDLPGKKEEQLKQLGDLKVELSQLRIAKVTGCAAPKFPQILVVHKSIPRALIVISQTQENHRKFYHGKKYKPLDLQPEKMHAVHHRLNMLEENLKTKKQQRKEQLGVPTAAIHS</sequence>
<dbReference type="HOGENOM" id="CLU_110381_1_1_1"/>
<dbReference type="NCBIfam" id="TIGR00012">
    <property type="entry name" value="L29"/>
    <property type="match status" value="1"/>
</dbReference>
<accession>G3TXG7</accession>
<reference evidence="7" key="3">
    <citation type="submission" date="2025-09" db="UniProtKB">
        <authorList>
            <consortium name="Ensembl"/>
        </authorList>
    </citation>
    <scope>IDENTIFICATION</scope>
    <source>
        <strain evidence="7">Isolate ISIS603380</strain>
    </source>
</reference>
<dbReference type="GeneTree" id="ENSGT00390000016384"/>
<dbReference type="GO" id="GO:0022625">
    <property type="term" value="C:cytosolic large ribosomal subunit"/>
    <property type="evidence" value="ECO:0007669"/>
    <property type="project" value="InterPro"/>
</dbReference>
<reference evidence="7 8" key="1">
    <citation type="submission" date="2009-06" db="EMBL/GenBank/DDBJ databases">
        <title>The Genome Sequence of Loxodonta africana (African elephant).</title>
        <authorList>
            <person name="Di Palma F."/>
            <person name="Heiman D."/>
            <person name="Young S."/>
            <person name="Johnson J."/>
            <person name="Lander E.S."/>
            <person name="Lindblad-Toh K."/>
        </authorList>
    </citation>
    <scope>NUCLEOTIDE SEQUENCE [LARGE SCALE GENOMIC DNA]</scope>
    <source>
        <strain evidence="7 8">Isolate ISIS603380</strain>
    </source>
</reference>
<dbReference type="OMA" id="VHKSIPR"/>
<evidence type="ECO:0000256" key="2">
    <source>
        <dbReference type="ARBA" id="ARBA00011133"/>
    </source>
</evidence>
<dbReference type="Ensembl" id="ENSLAFT00000027154.1">
    <property type="protein sequence ID" value="ENSLAFP00000020275.1"/>
    <property type="gene ID" value="ENSLAFG00000031977.1"/>
</dbReference>
<keyword evidence="4" id="KW-0687">Ribonucleoprotein</keyword>
<dbReference type="GO" id="GO:0006412">
    <property type="term" value="P:translation"/>
    <property type="evidence" value="ECO:0007669"/>
    <property type="project" value="InterPro"/>
</dbReference>
<dbReference type="GO" id="GO:0000463">
    <property type="term" value="P:maturation of LSU-rRNA from tricistronic rRNA transcript (SSU-rRNA, 5.8S rRNA, LSU-rRNA)"/>
    <property type="evidence" value="ECO:0007669"/>
    <property type="project" value="InterPro"/>
</dbReference>
<comment type="subunit">
    <text evidence="2">Component of the large ribosomal subunit.</text>
</comment>
<dbReference type="InterPro" id="IPR045059">
    <property type="entry name" value="Ribosomal_uL29_euk"/>
</dbReference>
<name>G3TXG7_LOXAF</name>
<protein>
    <recommendedName>
        <fullName evidence="5">Large ribosomal subunit protein uL29</fullName>
    </recommendedName>
    <alternativeName>
        <fullName evidence="6">60S ribosomal protein L35</fullName>
    </alternativeName>
</protein>
<dbReference type="InterPro" id="IPR036049">
    <property type="entry name" value="Ribosomal_uL29_sf"/>
</dbReference>
<dbReference type="STRING" id="9785.ENSLAFP00000020275"/>
<dbReference type="AlphaFoldDB" id="G3TXG7"/>
<keyword evidence="3" id="KW-0689">Ribosomal protein</keyword>
<dbReference type="PANTHER" id="PTHR45722:SF33">
    <property type="entry name" value="LARGE RIBOSOMAL SUBUNIT PROTEIN UL29"/>
    <property type="match status" value="1"/>
</dbReference>
<evidence type="ECO:0000256" key="1">
    <source>
        <dbReference type="ARBA" id="ARBA00009254"/>
    </source>
</evidence>
<reference evidence="7" key="2">
    <citation type="submission" date="2025-08" db="UniProtKB">
        <authorList>
            <consortium name="Ensembl"/>
        </authorList>
    </citation>
    <scope>IDENTIFICATION</scope>
    <source>
        <strain evidence="7">Isolate ISIS603380</strain>
    </source>
</reference>
<evidence type="ECO:0000256" key="4">
    <source>
        <dbReference type="ARBA" id="ARBA00023274"/>
    </source>
</evidence>
<dbReference type="SUPFAM" id="SSF46561">
    <property type="entry name" value="Ribosomal protein L29 (L29p)"/>
    <property type="match status" value="1"/>
</dbReference>
<organism evidence="7 8">
    <name type="scientific">Loxodonta africana</name>
    <name type="common">African elephant</name>
    <dbReference type="NCBI Taxonomy" id="9785"/>
    <lineage>
        <taxon>Eukaryota</taxon>
        <taxon>Metazoa</taxon>
        <taxon>Chordata</taxon>
        <taxon>Craniata</taxon>
        <taxon>Vertebrata</taxon>
        <taxon>Euteleostomi</taxon>
        <taxon>Mammalia</taxon>
        <taxon>Eutheria</taxon>
        <taxon>Afrotheria</taxon>
        <taxon>Proboscidea</taxon>
        <taxon>Elephantidae</taxon>
        <taxon>Loxodonta</taxon>
    </lineage>
</organism>
<proteinExistence type="inferred from homology"/>
<evidence type="ECO:0000313" key="8">
    <source>
        <dbReference type="Proteomes" id="UP000007646"/>
    </source>
</evidence>
<evidence type="ECO:0000313" key="7">
    <source>
        <dbReference type="Ensembl" id="ENSLAFP00000020275.1"/>
    </source>
</evidence>
<dbReference type="Pfam" id="PF00831">
    <property type="entry name" value="Ribosomal_L29"/>
    <property type="match status" value="1"/>
</dbReference>
<dbReference type="GO" id="GO:0003729">
    <property type="term" value="F:mRNA binding"/>
    <property type="evidence" value="ECO:0007669"/>
    <property type="project" value="TreeGrafter"/>
</dbReference>
<keyword evidence="8" id="KW-1185">Reference proteome</keyword>
<dbReference type="InterPro" id="IPR001854">
    <property type="entry name" value="Ribosomal_uL29"/>
</dbReference>